<dbReference type="PANTHER" id="PTHR46344:SF27">
    <property type="entry name" value="KELCH REPEAT SUPERFAMILY PROTEIN"/>
    <property type="match status" value="1"/>
</dbReference>
<dbReference type="PROSITE" id="PS50181">
    <property type="entry name" value="FBOX"/>
    <property type="match status" value="1"/>
</dbReference>
<dbReference type="Pfam" id="PF00646">
    <property type="entry name" value="F-box"/>
    <property type="match status" value="1"/>
</dbReference>
<dbReference type="Proteomes" id="UP000026960">
    <property type="component" value="Chromosome 2"/>
</dbReference>
<reference evidence="4" key="2">
    <citation type="submission" date="2015-03" db="UniProtKB">
        <authorList>
            <consortium name="EnsemblPlants"/>
        </authorList>
    </citation>
    <scope>IDENTIFICATION</scope>
</reference>
<keyword evidence="5" id="KW-1185">Reference proteome</keyword>
<dbReference type="AlphaFoldDB" id="A0A0D3F6R9"/>
<evidence type="ECO:0000313" key="4">
    <source>
        <dbReference type="EnsemblPlants" id="OBART02G21550.1"/>
    </source>
</evidence>
<evidence type="ECO:0000313" key="5">
    <source>
        <dbReference type="Proteomes" id="UP000026960"/>
    </source>
</evidence>
<dbReference type="Pfam" id="PF01344">
    <property type="entry name" value="Kelch_1"/>
    <property type="match status" value="2"/>
</dbReference>
<protein>
    <recommendedName>
        <fullName evidence="3">F-box domain-containing protein</fullName>
    </recommendedName>
</protein>
<dbReference type="Gramene" id="OBART02G21550.1">
    <property type="protein sequence ID" value="OBART02G21550.1"/>
    <property type="gene ID" value="OBART02G21550"/>
</dbReference>
<dbReference type="SMART" id="SM00256">
    <property type="entry name" value="FBOX"/>
    <property type="match status" value="1"/>
</dbReference>
<keyword evidence="1" id="KW-0880">Kelch repeat</keyword>
<evidence type="ECO:0000259" key="3">
    <source>
        <dbReference type="PROSITE" id="PS50181"/>
    </source>
</evidence>
<organism evidence="4">
    <name type="scientific">Oryza barthii</name>
    <dbReference type="NCBI Taxonomy" id="65489"/>
    <lineage>
        <taxon>Eukaryota</taxon>
        <taxon>Viridiplantae</taxon>
        <taxon>Streptophyta</taxon>
        <taxon>Embryophyta</taxon>
        <taxon>Tracheophyta</taxon>
        <taxon>Spermatophyta</taxon>
        <taxon>Magnoliopsida</taxon>
        <taxon>Liliopsida</taxon>
        <taxon>Poales</taxon>
        <taxon>Poaceae</taxon>
        <taxon>BOP clade</taxon>
        <taxon>Oryzoideae</taxon>
        <taxon>Oryzeae</taxon>
        <taxon>Oryzinae</taxon>
        <taxon>Oryza</taxon>
    </lineage>
</organism>
<dbReference type="SUPFAM" id="SSF81383">
    <property type="entry name" value="F-box domain"/>
    <property type="match status" value="1"/>
</dbReference>
<dbReference type="EnsemblPlants" id="OBART02G21550.1">
    <property type="protein sequence ID" value="OBART02G21550.1"/>
    <property type="gene ID" value="OBART02G21550"/>
</dbReference>
<accession>A0A0D3F6R9</accession>
<dbReference type="CDD" id="cd22152">
    <property type="entry name" value="F-box_AtAFR-like"/>
    <property type="match status" value="1"/>
</dbReference>
<dbReference type="SMART" id="SM00612">
    <property type="entry name" value="Kelch"/>
    <property type="match status" value="2"/>
</dbReference>
<evidence type="ECO:0000256" key="1">
    <source>
        <dbReference type="ARBA" id="ARBA00022441"/>
    </source>
</evidence>
<keyword evidence="2" id="KW-0677">Repeat</keyword>
<dbReference type="InterPro" id="IPR015915">
    <property type="entry name" value="Kelch-typ_b-propeller"/>
</dbReference>
<proteinExistence type="predicted"/>
<dbReference type="InterPro" id="IPR036047">
    <property type="entry name" value="F-box-like_dom_sf"/>
</dbReference>
<reference evidence="4" key="1">
    <citation type="journal article" date="2009" name="Rice">
        <title>De Novo Next Generation Sequencing of Plant Genomes.</title>
        <authorList>
            <person name="Rounsley S."/>
            <person name="Marri P.R."/>
            <person name="Yu Y."/>
            <person name="He R."/>
            <person name="Sisneros N."/>
            <person name="Goicoechea J.L."/>
            <person name="Lee S.J."/>
            <person name="Angelova A."/>
            <person name="Kudrna D."/>
            <person name="Luo M."/>
            <person name="Affourtit J."/>
            <person name="Desany B."/>
            <person name="Knight J."/>
            <person name="Niazi F."/>
            <person name="Egholm M."/>
            <person name="Wing R.A."/>
        </authorList>
    </citation>
    <scope>NUCLEOTIDE SEQUENCE [LARGE SCALE GENOMIC DNA]</scope>
    <source>
        <strain evidence="4">cv. IRGC 105608</strain>
    </source>
</reference>
<dbReference type="InterPro" id="IPR006652">
    <property type="entry name" value="Kelch_1"/>
</dbReference>
<dbReference type="PANTHER" id="PTHR46344">
    <property type="entry name" value="OS02G0202900 PROTEIN"/>
    <property type="match status" value="1"/>
</dbReference>
<dbReference type="InterPro" id="IPR001810">
    <property type="entry name" value="F-box_dom"/>
</dbReference>
<dbReference type="Gene3D" id="2.120.10.80">
    <property type="entry name" value="Kelch-type beta propeller"/>
    <property type="match status" value="1"/>
</dbReference>
<sequence>MGSVVSSAKINARSMDRHEKSGFGSNKRVKISTYECDSFQRIIPTLPDELSFQILARLPRLYYLKLKLVSQAWKVAITSSELSQLRRELGLTEEWLYVLTKLERNKLDCYALDPLFRKWQRLPPMPSFVSEEESTGRTQSSWFQMWNVVGSSIRIADFIKGWFRRRYGLDQMPFCGCSVGVADGCLYVFGGFSRAVALNCVFRYNPCLNVWQEVSPMISGRAFSKAALLQSKLYVVGGVSRGRNGLLPLRSGEVFDPKTGIWSELPEMPFMKAQVLPTAFLADVLKPIATGMASYKGKLQAGTKLGIVVNEELYTLEPSSSLDSGQIKRYDSEQDTWKTIVPQVPVHDFTDAEAPFLLAGLHGKVHVITKEANNNLQVIQAVLQNNIENSPSEENIIWNILASKNFGSAELVSCQVLDV</sequence>
<name>A0A0D3F6R9_9ORYZ</name>
<dbReference type="SUPFAM" id="SSF117281">
    <property type="entry name" value="Kelch motif"/>
    <property type="match status" value="1"/>
</dbReference>
<feature type="domain" description="F-box" evidence="3">
    <location>
        <begin position="40"/>
        <end position="89"/>
    </location>
</feature>
<evidence type="ECO:0000256" key="2">
    <source>
        <dbReference type="ARBA" id="ARBA00022737"/>
    </source>
</evidence>